<comment type="caution">
    <text evidence="1">The sequence shown here is derived from an EMBL/GenBank/DDBJ whole genome shotgun (WGS) entry which is preliminary data.</text>
</comment>
<evidence type="ECO:0000313" key="1">
    <source>
        <dbReference type="EMBL" id="PWK08311.1"/>
    </source>
</evidence>
<organism evidence="1 2">
    <name type="scientific">Psychrobacter immobilis</name>
    <dbReference type="NCBI Taxonomy" id="498"/>
    <lineage>
        <taxon>Bacteria</taxon>
        <taxon>Pseudomonadati</taxon>
        <taxon>Pseudomonadota</taxon>
        <taxon>Gammaproteobacteria</taxon>
        <taxon>Moraxellales</taxon>
        <taxon>Moraxellaceae</taxon>
        <taxon>Psychrobacter</taxon>
    </lineage>
</organism>
<gene>
    <name evidence="1" type="ORF">C8D84_11348</name>
</gene>
<dbReference type="GeneID" id="60255864"/>
<accession>A0A2V1ZVJ9</accession>
<dbReference type="Gene3D" id="3.10.450.40">
    <property type="match status" value="1"/>
</dbReference>
<proteinExistence type="predicted"/>
<name>A0A2V1ZVJ9_PSYIM</name>
<dbReference type="RefSeq" id="WP_227676018.1">
    <property type="nucleotide sequence ID" value="NZ_CAJGZY010000014.1"/>
</dbReference>
<evidence type="ECO:0000313" key="2">
    <source>
        <dbReference type="Proteomes" id="UP000245655"/>
    </source>
</evidence>
<dbReference type="EMBL" id="QGGM01000013">
    <property type="protein sequence ID" value="PWK08311.1"/>
    <property type="molecule type" value="Genomic_DNA"/>
</dbReference>
<dbReference type="Proteomes" id="UP000245655">
    <property type="component" value="Unassembled WGS sequence"/>
</dbReference>
<reference evidence="1 2" key="1">
    <citation type="submission" date="2018-05" db="EMBL/GenBank/DDBJ databases">
        <title>Genomic Encyclopedia of Type Strains, Phase IV (KMG-IV): sequencing the most valuable type-strain genomes for metagenomic binning, comparative biology and taxonomic classification.</title>
        <authorList>
            <person name="Goeker M."/>
        </authorList>
    </citation>
    <scope>NUCLEOTIDE SEQUENCE [LARGE SCALE GENOMIC DNA]</scope>
    <source>
        <strain evidence="1 2">DSM 7229</strain>
    </source>
</reference>
<dbReference type="AlphaFoldDB" id="A0A2V1ZVJ9"/>
<keyword evidence="2" id="KW-1185">Reference proteome</keyword>
<sequence length="137" mass="15783">MNSIIQTTLEYLLDANMAAKTVTIESKDYVFNTLKEAQKYYDAIVKELYDAQLTLTKGQDFEDLKWIYTTYCGYTNHNLDKLSKFDITGFKGIRTVREKGGQYIPTECSAIIFSDGSEEEFFTDKAIKEISLKQNPR</sequence>
<protein>
    <submittedName>
        <fullName evidence="1">Uncharacterized protein</fullName>
    </submittedName>
</protein>